<dbReference type="AlphaFoldDB" id="A0A5N6JWN2"/>
<reference evidence="1 2" key="1">
    <citation type="submission" date="2019-06" db="EMBL/GenBank/DDBJ databases">
        <title>Genome Sequence of the Brown Rot Fungal Pathogen Monilinia laxa.</title>
        <authorList>
            <person name="De Miccolis Angelini R.M."/>
            <person name="Landi L."/>
            <person name="Abate D."/>
            <person name="Pollastro S."/>
            <person name="Romanazzi G."/>
            <person name="Faretra F."/>
        </authorList>
    </citation>
    <scope>NUCLEOTIDE SEQUENCE [LARGE SCALE GENOMIC DNA]</scope>
    <source>
        <strain evidence="1 2">Mlax316</strain>
    </source>
</reference>
<proteinExistence type="predicted"/>
<gene>
    <name evidence="1" type="ORF">EYC80_007676</name>
</gene>
<sequence length="80" mass="8898">MYGYLLTEGSAMAIYSVIEKLPYCEIGEAIHIRYAVSHHLPSLPTPTTELPSPHFSPYISPLKYHTPFTSPAISQTIHIA</sequence>
<dbReference type="EMBL" id="VIGI01000012">
    <property type="protein sequence ID" value="KAB8293354.1"/>
    <property type="molecule type" value="Genomic_DNA"/>
</dbReference>
<comment type="caution">
    <text evidence="1">The sequence shown here is derived from an EMBL/GenBank/DDBJ whole genome shotgun (WGS) entry which is preliminary data.</text>
</comment>
<keyword evidence="2" id="KW-1185">Reference proteome</keyword>
<protein>
    <submittedName>
        <fullName evidence="1">Uncharacterized protein</fullName>
    </submittedName>
</protein>
<accession>A0A5N6JWN2</accession>
<evidence type="ECO:0000313" key="1">
    <source>
        <dbReference type="EMBL" id="KAB8293354.1"/>
    </source>
</evidence>
<organism evidence="1 2">
    <name type="scientific">Monilinia laxa</name>
    <name type="common">Brown rot fungus</name>
    <name type="synonym">Sclerotinia laxa</name>
    <dbReference type="NCBI Taxonomy" id="61186"/>
    <lineage>
        <taxon>Eukaryota</taxon>
        <taxon>Fungi</taxon>
        <taxon>Dikarya</taxon>
        <taxon>Ascomycota</taxon>
        <taxon>Pezizomycotina</taxon>
        <taxon>Leotiomycetes</taxon>
        <taxon>Helotiales</taxon>
        <taxon>Sclerotiniaceae</taxon>
        <taxon>Monilinia</taxon>
    </lineage>
</organism>
<name>A0A5N6JWN2_MONLA</name>
<evidence type="ECO:0000313" key="2">
    <source>
        <dbReference type="Proteomes" id="UP000326757"/>
    </source>
</evidence>
<dbReference type="Proteomes" id="UP000326757">
    <property type="component" value="Unassembled WGS sequence"/>
</dbReference>